<feature type="domain" description="Major facilitator superfamily (MFS) profile" evidence="7">
    <location>
        <begin position="4"/>
        <end position="378"/>
    </location>
</feature>
<feature type="transmembrane region" description="Helical" evidence="6">
    <location>
        <begin position="42"/>
        <end position="63"/>
    </location>
</feature>
<feature type="transmembrane region" description="Helical" evidence="6">
    <location>
        <begin position="234"/>
        <end position="254"/>
    </location>
</feature>
<dbReference type="Gene3D" id="1.20.1250.20">
    <property type="entry name" value="MFS general substrate transporter like domains"/>
    <property type="match status" value="2"/>
</dbReference>
<evidence type="ECO:0000256" key="5">
    <source>
        <dbReference type="ARBA" id="ARBA00023136"/>
    </source>
</evidence>
<organism evidence="8 9">
    <name type="scientific">Streptomyces iconiensis</name>
    <dbReference type="NCBI Taxonomy" id="1384038"/>
    <lineage>
        <taxon>Bacteria</taxon>
        <taxon>Bacillati</taxon>
        <taxon>Actinomycetota</taxon>
        <taxon>Actinomycetes</taxon>
        <taxon>Kitasatosporales</taxon>
        <taxon>Streptomycetaceae</taxon>
        <taxon>Streptomyces</taxon>
    </lineage>
</organism>
<feature type="transmembrane region" description="Helical" evidence="6">
    <location>
        <begin position="261"/>
        <end position="282"/>
    </location>
</feature>
<dbReference type="PANTHER" id="PTHR43124">
    <property type="entry name" value="PURINE EFFLUX PUMP PBUE"/>
    <property type="match status" value="1"/>
</dbReference>
<reference evidence="8 9" key="1">
    <citation type="submission" date="2023-05" db="EMBL/GenBank/DDBJ databases">
        <title>Streptantibioticus silvisoli sp. nov., acidotolerant actinomycetes 1 from pine litter.</title>
        <authorList>
            <person name="Swiecimska M."/>
            <person name="Golinska P."/>
            <person name="Sangal V."/>
            <person name="Wachnowicz B."/>
            <person name="Goodfellow M."/>
        </authorList>
    </citation>
    <scope>NUCLEOTIDE SEQUENCE [LARGE SCALE GENOMIC DNA]</scope>
    <source>
        <strain evidence="8 9">DSM 42109</strain>
    </source>
</reference>
<evidence type="ECO:0000256" key="3">
    <source>
        <dbReference type="ARBA" id="ARBA00022692"/>
    </source>
</evidence>
<gene>
    <name evidence="8" type="ORF">NMN56_020455</name>
</gene>
<comment type="subcellular location">
    <subcellularLocation>
        <location evidence="1">Cell membrane</location>
        <topology evidence="1">Multi-pass membrane protein</topology>
    </subcellularLocation>
</comment>
<evidence type="ECO:0000259" key="7">
    <source>
        <dbReference type="PROSITE" id="PS50850"/>
    </source>
</evidence>
<keyword evidence="2" id="KW-1003">Cell membrane</keyword>
<keyword evidence="5 6" id="KW-0472">Membrane</keyword>
<accession>A0ABT6ZYZ6</accession>
<dbReference type="Proteomes" id="UP001214441">
    <property type="component" value="Unassembled WGS sequence"/>
</dbReference>
<protein>
    <submittedName>
        <fullName evidence="8">MFS transporter</fullName>
    </submittedName>
</protein>
<dbReference type="InterPro" id="IPR036259">
    <property type="entry name" value="MFS_trans_sf"/>
</dbReference>
<evidence type="ECO:0000256" key="2">
    <source>
        <dbReference type="ARBA" id="ARBA00022475"/>
    </source>
</evidence>
<evidence type="ECO:0000256" key="4">
    <source>
        <dbReference type="ARBA" id="ARBA00022989"/>
    </source>
</evidence>
<feature type="transmembrane region" description="Helical" evidence="6">
    <location>
        <begin position="70"/>
        <end position="88"/>
    </location>
</feature>
<dbReference type="InterPro" id="IPR050189">
    <property type="entry name" value="MFS_Efflux_Transporters"/>
</dbReference>
<feature type="transmembrane region" description="Helical" evidence="6">
    <location>
        <begin position="128"/>
        <end position="146"/>
    </location>
</feature>
<feature type="transmembrane region" description="Helical" evidence="6">
    <location>
        <begin position="158"/>
        <end position="179"/>
    </location>
</feature>
<feature type="transmembrane region" description="Helical" evidence="6">
    <location>
        <begin position="200"/>
        <end position="222"/>
    </location>
</feature>
<name>A0ABT6ZYZ6_9ACTN</name>
<evidence type="ECO:0000313" key="9">
    <source>
        <dbReference type="Proteomes" id="UP001214441"/>
    </source>
</evidence>
<sequence>MPLALLALALATFGAGTAEFVMIGLLPETASDMNVPISDAGNYISLYSLGVVVGAPLLTVVGLRIRRKAILLAMTGLFIIGNVASALAPNHHLLLAARFLAGMPHGVFFGIGAVVAAGLVTPEKRGRALSLVLLGVPVANIVGSPLGTLLGQSVGWRWTFMVVASIGLLGLVALALLVPRQPGPNKVSLRGELCVFKRPQVWLAYAVVVFGFAGTSSFYTYIQPLVTEVSGYTPTAATALLSLAGAGMTVGTMLGGRFANWPLRTICCALVTLAGSLALVMVTAQSTVLMAANVFLTGVAGMAAIPSIQARILDQSREAPELGSASVQSAFNIANSLGASLGGVVIAAGFGLTSPSWLGALLALTGAAFGLLSGLLDRNSRTWKVTTTWERAETKALRHGPSVRPVPRLAHLAV</sequence>
<feature type="transmembrane region" description="Helical" evidence="6">
    <location>
        <begin position="357"/>
        <end position="376"/>
    </location>
</feature>
<dbReference type="SUPFAM" id="SSF103473">
    <property type="entry name" value="MFS general substrate transporter"/>
    <property type="match status" value="1"/>
</dbReference>
<proteinExistence type="predicted"/>
<evidence type="ECO:0000256" key="1">
    <source>
        <dbReference type="ARBA" id="ARBA00004651"/>
    </source>
</evidence>
<evidence type="ECO:0000256" key="6">
    <source>
        <dbReference type="SAM" id="Phobius"/>
    </source>
</evidence>
<dbReference type="PROSITE" id="PS50850">
    <property type="entry name" value="MFS"/>
    <property type="match status" value="1"/>
</dbReference>
<dbReference type="InterPro" id="IPR020846">
    <property type="entry name" value="MFS_dom"/>
</dbReference>
<evidence type="ECO:0000313" key="8">
    <source>
        <dbReference type="EMBL" id="MDJ1134290.1"/>
    </source>
</evidence>
<feature type="transmembrane region" description="Helical" evidence="6">
    <location>
        <begin position="100"/>
        <end position="121"/>
    </location>
</feature>
<dbReference type="EMBL" id="JANCPR020000019">
    <property type="protein sequence ID" value="MDJ1134290.1"/>
    <property type="molecule type" value="Genomic_DNA"/>
</dbReference>
<dbReference type="RefSeq" id="WP_274042575.1">
    <property type="nucleotide sequence ID" value="NZ_JANCPR020000019.1"/>
</dbReference>
<dbReference type="Pfam" id="PF07690">
    <property type="entry name" value="MFS_1"/>
    <property type="match status" value="1"/>
</dbReference>
<keyword evidence="3 6" id="KW-0812">Transmembrane</keyword>
<keyword evidence="9" id="KW-1185">Reference proteome</keyword>
<dbReference type="InterPro" id="IPR011701">
    <property type="entry name" value="MFS"/>
</dbReference>
<feature type="transmembrane region" description="Helical" evidence="6">
    <location>
        <begin position="329"/>
        <end position="351"/>
    </location>
</feature>
<feature type="transmembrane region" description="Helical" evidence="6">
    <location>
        <begin position="288"/>
        <end position="308"/>
    </location>
</feature>
<comment type="caution">
    <text evidence="8">The sequence shown here is derived from an EMBL/GenBank/DDBJ whole genome shotgun (WGS) entry which is preliminary data.</text>
</comment>
<keyword evidence="4 6" id="KW-1133">Transmembrane helix</keyword>
<dbReference type="CDD" id="cd17324">
    <property type="entry name" value="MFS_NepI_like"/>
    <property type="match status" value="1"/>
</dbReference>
<dbReference type="PANTHER" id="PTHR43124:SF8">
    <property type="entry name" value="INNER MEMBRANE TRANSPORT PROTEIN YDHP"/>
    <property type="match status" value="1"/>
</dbReference>